<reference evidence="2" key="2">
    <citation type="submission" date="2017-06" db="EMBL/GenBank/DDBJ databases">
        <title>WGS assembly of Brachypodium distachyon.</title>
        <authorList>
            <consortium name="The International Brachypodium Initiative"/>
            <person name="Lucas S."/>
            <person name="Harmon-Smith M."/>
            <person name="Lail K."/>
            <person name="Tice H."/>
            <person name="Grimwood J."/>
            <person name="Bruce D."/>
            <person name="Barry K."/>
            <person name="Shu S."/>
            <person name="Lindquist E."/>
            <person name="Wang M."/>
            <person name="Pitluck S."/>
            <person name="Vogel J.P."/>
            <person name="Garvin D.F."/>
            <person name="Mockler T.C."/>
            <person name="Schmutz J."/>
            <person name="Rokhsar D."/>
            <person name="Bevan M.W."/>
        </authorList>
    </citation>
    <scope>NUCLEOTIDE SEQUENCE</scope>
    <source>
        <strain evidence="2">Bd21</strain>
    </source>
</reference>
<reference evidence="3" key="3">
    <citation type="submission" date="2018-08" db="UniProtKB">
        <authorList>
            <consortium name="EnsemblPlants"/>
        </authorList>
    </citation>
    <scope>IDENTIFICATION</scope>
    <source>
        <strain evidence="3">cv. Bd21</strain>
    </source>
</reference>
<reference evidence="2 3" key="1">
    <citation type="journal article" date="2010" name="Nature">
        <title>Genome sequencing and analysis of the model grass Brachypodium distachyon.</title>
        <authorList>
            <consortium name="International Brachypodium Initiative"/>
        </authorList>
    </citation>
    <scope>NUCLEOTIDE SEQUENCE [LARGE SCALE GENOMIC DNA]</scope>
    <source>
        <strain evidence="2 3">Bd21</strain>
    </source>
</reference>
<dbReference type="Proteomes" id="UP000008810">
    <property type="component" value="Chromosome 2"/>
</dbReference>
<dbReference type="Gramene" id="KQK06735">
    <property type="protein sequence ID" value="KQK06735"/>
    <property type="gene ID" value="BRADI_2g28095v3"/>
</dbReference>
<dbReference type="AlphaFoldDB" id="A0A0Q3G5V3"/>
<sequence length="84" mass="9335">MPDHTMNLLGLETIMTEPDVMTEINGVYCSSRPIHITTPRRNSGNEGAEGGSNKRTRYLERFLNSVAFSKDAEYAQGSLESLLD</sequence>
<feature type="region of interest" description="Disordered" evidence="1">
    <location>
        <begin position="35"/>
        <end position="54"/>
    </location>
</feature>
<dbReference type="EnsemblPlants" id="KQK06735">
    <property type="protein sequence ID" value="KQK06735"/>
    <property type="gene ID" value="BRADI_2g28095v3"/>
</dbReference>
<dbReference type="InParanoid" id="A0A0Q3G5V3"/>
<protein>
    <submittedName>
        <fullName evidence="2 3">Uncharacterized protein</fullName>
    </submittedName>
</protein>
<evidence type="ECO:0000313" key="3">
    <source>
        <dbReference type="EnsemblPlants" id="KQK06735"/>
    </source>
</evidence>
<evidence type="ECO:0000256" key="1">
    <source>
        <dbReference type="SAM" id="MobiDB-lite"/>
    </source>
</evidence>
<evidence type="ECO:0000313" key="2">
    <source>
        <dbReference type="EMBL" id="KQK06735.1"/>
    </source>
</evidence>
<evidence type="ECO:0000313" key="4">
    <source>
        <dbReference type="Proteomes" id="UP000008810"/>
    </source>
</evidence>
<organism evidence="2">
    <name type="scientific">Brachypodium distachyon</name>
    <name type="common">Purple false brome</name>
    <name type="synonym">Trachynia distachya</name>
    <dbReference type="NCBI Taxonomy" id="15368"/>
    <lineage>
        <taxon>Eukaryota</taxon>
        <taxon>Viridiplantae</taxon>
        <taxon>Streptophyta</taxon>
        <taxon>Embryophyta</taxon>
        <taxon>Tracheophyta</taxon>
        <taxon>Spermatophyta</taxon>
        <taxon>Magnoliopsida</taxon>
        <taxon>Liliopsida</taxon>
        <taxon>Poales</taxon>
        <taxon>Poaceae</taxon>
        <taxon>BOP clade</taxon>
        <taxon>Pooideae</taxon>
        <taxon>Stipodae</taxon>
        <taxon>Brachypodieae</taxon>
        <taxon>Brachypodium</taxon>
    </lineage>
</organism>
<gene>
    <name evidence="2" type="ORF">BRADI_2g28095v3</name>
</gene>
<name>A0A0Q3G5V3_BRADI</name>
<dbReference type="EMBL" id="CM000881">
    <property type="protein sequence ID" value="KQK06735.1"/>
    <property type="molecule type" value="Genomic_DNA"/>
</dbReference>
<accession>A0A0Q3G5V3</accession>
<keyword evidence="4" id="KW-1185">Reference proteome</keyword>
<proteinExistence type="predicted"/>